<sequence precursor="true">MKTCAWTGVLAFGVTGVVSDVQAATVFTGFDVVFSKSAFSAETDVITSSVAITRGDNQGIYNATAESSYDKSTKLAPAGTAWAFGSNNPGETISAANWASLTFEPWAAALGGAGQLLGNITAGPGVLYLADEDVYLDIRFTEWGVVGGGPFVYERSAVPEPAGVLGVLGLGLLMRRR</sequence>
<keyword evidence="1" id="KW-0732">Signal</keyword>
<feature type="signal peptide" evidence="1">
    <location>
        <begin position="1"/>
        <end position="23"/>
    </location>
</feature>
<dbReference type="KEGG" id="mcad:Pan265_24310"/>
<protein>
    <recommendedName>
        <fullName evidence="4">PEP-CTERM protein-sorting domain-containing protein</fullName>
    </recommendedName>
</protein>
<keyword evidence="3" id="KW-1185">Reference proteome</keyword>
<dbReference type="OrthoDB" id="285132at2"/>
<name>A0A518C014_9BACT</name>
<accession>A0A518C014</accession>
<gene>
    <name evidence="2" type="ORF">Pan265_24310</name>
</gene>
<feature type="chain" id="PRO_5022081355" description="PEP-CTERM protein-sorting domain-containing protein" evidence="1">
    <location>
        <begin position="24"/>
        <end position="177"/>
    </location>
</feature>
<evidence type="ECO:0000313" key="3">
    <source>
        <dbReference type="Proteomes" id="UP000320386"/>
    </source>
</evidence>
<proteinExistence type="predicted"/>
<dbReference type="RefSeq" id="WP_145446736.1">
    <property type="nucleotide sequence ID" value="NZ_CP036280.1"/>
</dbReference>
<organism evidence="2 3">
    <name type="scientific">Mucisphaera calidilacus</name>
    <dbReference type="NCBI Taxonomy" id="2527982"/>
    <lineage>
        <taxon>Bacteria</taxon>
        <taxon>Pseudomonadati</taxon>
        <taxon>Planctomycetota</taxon>
        <taxon>Phycisphaerae</taxon>
        <taxon>Phycisphaerales</taxon>
        <taxon>Phycisphaeraceae</taxon>
        <taxon>Mucisphaera</taxon>
    </lineage>
</organism>
<evidence type="ECO:0000313" key="2">
    <source>
        <dbReference type="EMBL" id="QDU72561.1"/>
    </source>
</evidence>
<evidence type="ECO:0000256" key="1">
    <source>
        <dbReference type="SAM" id="SignalP"/>
    </source>
</evidence>
<dbReference type="EMBL" id="CP036280">
    <property type="protein sequence ID" value="QDU72561.1"/>
    <property type="molecule type" value="Genomic_DNA"/>
</dbReference>
<dbReference type="Proteomes" id="UP000320386">
    <property type="component" value="Chromosome"/>
</dbReference>
<evidence type="ECO:0008006" key="4">
    <source>
        <dbReference type="Google" id="ProtNLM"/>
    </source>
</evidence>
<dbReference type="AlphaFoldDB" id="A0A518C014"/>
<reference evidence="2 3" key="1">
    <citation type="submission" date="2019-02" db="EMBL/GenBank/DDBJ databases">
        <title>Deep-cultivation of Planctomycetes and their phenomic and genomic characterization uncovers novel biology.</title>
        <authorList>
            <person name="Wiegand S."/>
            <person name="Jogler M."/>
            <person name="Boedeker C."/>
            <person name="Pinto D."/>
            <person name="Vollmers J."/>
            <person name="Rivas-Marin E."/>
            <person name="Kohn T."/>
            <person name="Peeters S.H."/>
            <person name="Heuer A."/>
            <person name="Rast P."/>
            <person name="Oberbeckmann S."/>
            <person name="Bunk B."/>
            <person name="Jeske O."/>
            <person name="Meyerdierks A."/>
            <person name="Storesund J.E."/>
            <person name="Kallscheuer N."/>
            <person name="Luecker S."/>
            <person name="Lage O.M."/>
            <person name="Pohl T."/>
            <person name="Merkel B.J."/>
            <person name="Hornburger P."/>
            <person name="Mueller R.-W."/>
            <person name="Bruemmer F."/>
            <person name="Labrenz M."/>
            <person name="Spormann A.M."/>
            <person name="Op den Camp H."/>
            <person name="Overmann J."/>
            <person name="Amann R."/>
            <person name="Jetten M.S.M."/>
            <person name="Mascher T."/>
            <person name="Medema M.H."/>
            <person name="Devos D.P."/>
            <person name="Kaster A.-K."/>
            <person name="Ovreas L."/>
            <person name="Rohde M."/>
            <person name="Galperin M.Y."/>
            <person name="Jogler C."/>
        </authorList>
    </citation>
    <scope>NUCLEOTIDE SEQUENCE [LARGE SCALE GENOMIC DNA]</scope>
    <source>
        <strain evidence="2 3">Pan265</strain>
    </source>
</reference>